<keyword evidence="1" id="KW-0812">Transmembrane</keyword>
<feature type="transmembrane region" description="Helical" evidence="1">
    <location>
        <begin position="104"/>
        <end position="124"/>
    </location>
</feature>
<evidence type="ECO:0000313" key="2">
    <source>
        <dbReference type="EMBL" id="GJM99914.1"/>
    </source>
</evidence>
<name>A0AAV5CP73_ELECO</name>
<reference evidence="2" key="2">
    <citation type="submission" date="2021-12" db="EMBL/GenBank/DDBJ databases">
        <title>Resequencing data analysis of finger millet.</title>
        <authorList>
            <person name="Hatakeyama M."/>
            <person name="Aluri S."/>
            <person name="Balachadran M.T."/>
            <person name="Sivarajan S.R."/>
            <person name="Poveda L."/>
            <person name="Shimizu-Inatsugi R."/>
            <person name="Schlapbach R."/>
            <person name="Sreeman S.M."/>
            <person name="Shimizu K.K."/>
        </authorList>
    </citation>
    <scope>NUCLEOTIDE SEQUENCE</scope>
</reference>
<keyword evidence="3" id="KW-1185">Reference proteome</keyword>
<keyword evidence="1" id="KW-1133">Transmembrane helix</keyword>
<reference evidence="2" key="1">
    <citation type="journal article" date="2018" name="DNA Res.">
        <title>Multiple hybrid de novo genome assembly of finger millet, an orphan allotetraploid crop.</title>
        <authorList>
            <person name="Hatakeyama M."/>
            <person name="Aluri S."/>
            <person name="Balachadran M.T."/>
            <person name="Sivarajan S.R."/>
            <person name="Patrignani A."/>
            <person name="Gruter S."/>
            <person name="Poveda L."/>
            <person name="Shimizu-Inatsugi R."/>
            <person name="Baeten J."/>
            <person name="Francoijs K.J."/>
            <person name="Nataraja K.N."/>
            <person name="Reddy Y.A.N."/>
            <person name="Phadnis S."/>
            <person name="Ravikumar R.L."/>
            <person name="Schlapbach R."/>
            <person name="Sreeman S.M."/>
            <person name="Shimizu K.K."/>
        </authorList>
    </citation>
    <scope>NUCLEOTIDE SEQUENCE</scope>
</reference>
<gene>
    <name evidence="2" type="primary">ga17055</name>
    <name evidence="2" type="ORF">PR202_ga17055</name>
</gene>
<accession>A0AAV5CP73</accession>
<proteinExistence type="predicted"/>
<protein>
    <submittedName>
        <fullName evidence="2">Uncharacterized protein</fullName>
    </submittedName>
</protein>
<feature type="transmembrane region" description="Helical" evidence="1">
    <location>
        <begin position="66"/>
        <end position="84"/>
    </location>
</feature>
<organism evidence="2 3">
    <name type="scientific">Eleusine coracana subsp. coracana</name>
    <dbReference type="NCBI Taxonomy" id="191504"/>
    <lineage>
        <taxon>Eukaryota</taxon>
        <taxon>Viridiplantae</taxon>
        <taxon>Streptophyta</taxon>
        <taxon>Embryophyta</taxon>
        <taxon>Tracheophyta</taxon>
        <taxon>Spermatophyta</taxon>
        <taxon>Magnoliopsida</taxon>
        <taxon>Liliopsida</taxon>
        <taxon>Poales</taxon>
        <taxon>Poaceae</taxon>
        <taxon>PACMAD clade</taxon>
        <taxon>Chloridoideae</taxon>
        <taxon>Cynodonteae</taxon>
        <taxon>Eleusininae</taxon>
        <taxon>Eleusine</taxon>
    </lineage>
</organism>
<dbReference type="Proteomes" id="UP001054889">
    <property type="component" value="Unassembled WGS sequence"/>
</dbReference>
<keyword evidence="1" id="KW-0472">Membrane</keyword>
<dbReference type="EMBL" id="BQKI01000008">
    <property type="protein sequence ID" value="GJM99914.1"/>
    <property type="molecule type" value="Genomic_DNA"/>
</dbReference>
<dbReference type="AlphaFoldDB" id="A0AAV5CP73"/>
<evidence type="ECO:0000256" key="1">
    <source>
        <dbReference type="SAM" id="Phobius"/>
    </source>
</evidence>
<sequence length="126" mass="13361">MYINPGTPPPPLHRIAFHRERRVFTSKAEHPRPPCFHSFLFRSSRLDRLGSSRRRKQQVPDMPPRAALMFVAVLAVLFATSASAQQFMAPSSAPAPAPDTGAAAGPASAAVAGMASALVSLLAASL</sequence>
<comment type="caution">
    <text evidence="2">The sequence shown here is derived from an EMBL/GenBank/DDBJ whole genome shotgun (WGS) entry which is preliminary data.</text>
</comment>
<evidence type="ECO:0000313" key="3">
    <source>
        <dbReference type="Proteomes" id="UP001054889"/>
    </source>
</evidence>